<gene>
    <name evidence="1" type="ORF">NMN56_013830</name>
</gene>
<comment type="caution">
    <text evidence="1">The sequence shown here is derived from an EMBL/GenBank/DDBJ whole genome shotgun (WGS) entry which is preliminary data.</text>
</comment>
<keyword evidence="2" id="KW-1185">Reference proteome</keyword>
<accession>A0ABT6ZVD0</accession>
<name>A0ABT6ZVD0_9ACTN</name>
<evidence type="ECO:0000313" key="1">
    <source>
        <dbReference type="EMBL" id="MDJ1133021.1"/>
    </source>
</evidence>
<dbReference type="RefSeq" id="WP_274041219.1">
    <property type="nucleotide sequence ID" value="NZ_JANCPR020000011.1"/>
</dbReference>
<dbReference type="Proteomes" id="UP001214441">
    <property type="component" value="Unassembled WGS sequence"/>
</dbReference>
<organism evidence="1 2">
    <name type="scientific">Streptomyces iconiensis</name>
    <dbReference type="NCBI Taxonomy" id="1384038"/>
    <lineage>
        <taxon>Bacteria</taxon>
        <taxon>Bacillati</taxon>
        <taxon>Actinomycetota</taxon>
        <taxon>Actinomycetes</taxon>
        <taxon>Kitasatosporales</taxon>
        <taxon>Streptomycetaceae</taxon>
        <taxon>Streptomyces</taxon>
    </lineage>
</organism>
<dbReference type="EMBL" id="JANCPR020000011">
    <property type="protein sequence ID" value="MDJ1133021.1"/>
    <property type="molecule type" value="Genomic_DNA"/>
</dbReference>
<sequence>MARGTVLAVALAGTAVRARTGGRAQKWSVPLRRLHSGHLGDHVACALVGITLFAALLW</sequence>
<reference evidence="1 2" key="1">
    <citation type="submission" date="2023-05" db="EMBL/GenBank/DDBJ databases">
        <title>Streptantibioticus silvisoli sp. nov., acidotolerant actinomycetes 1 from pine litter.</title>
        <authorList>
            <person name="Swiecimska M."/>
            <person name="Golinska P."/>
            <person name="Sangal V."/>
            <person name="Wachnowicz B."/>
            <person name="Goodfellow M."/>
        </authorList>
    </citation>
    <scope>NUCLEOTIDE SEQUENCE [LARGE SCALE GENOMIC DNA]</scope>
    <source>
        <strain evidence="1 2">DSM 42109</strain>
    </source>
</reference>
<evidence type="ECO:0000313" key="2">
    <source>
        <dbReference type="Proteomes" id="UP001214441"/>
    </source>
</evidence>
<protein>
    <submittedName>
        <fullName evidence="1">Uncharacterized protein</fullName>
    </submittedName>
</protein>
<proteinExistence type="predicted"/>